<comment type="caution">
    <text evidence="2">The sequence shown here is derived from an EMBL/GenBank/DDBJ whole genome shotgun (WGS) entry which is preliminary data.</text>
</comment>
<sequence>MRKAALHEVAKLASGLVLGDFIFGLWFYFGGHLPMTFWGISFTEQNVIGWLLFDVVLFAILVHYGWRLSMRPTVSHERKFHMVAGVVFALVALLHLSRIIFGWNFVIGSWNAPYWLNGLGTILTAFLAFTSFHFGKKN</sequence>
<evidence type="ECO:0000256" key="1">
    <source>
        <dbReference type="SAM" id="Phobius"/>
    </source>
</evidence>
<dbReference type="AlphaFoldDB" id="A0A2H0N594"/>
<feature type="transmembrane region" description="Helical" evidence="1">
    <location>
        <begin position="12"/>
        <end position="29"/>
    </location>
</feature>
<feature type="transmembrane region" description="Helical" evidence="1">
    <location>
        <begin position="49"/>
        <end position="68"/>
    </location>
</feature>
<reference evidence="2 3" key="1">
    <citation type="submission" date="2017-09" db="EMBL/GenBank/DDBJ databases">
        <title>Depth-based differentiation of microbial function through sediment-hosted aquifers and enrichment of novel symbionts in the deep terrestrial subsurface.</title>
        <authorList>
            <person name="Probst A.J."/>
            <person name="Ladd B."/>
            <person name="Jarett J.K."/>
            <person name="Geller-Mcgrath D.E."/>
            <person name="Sieber C.M."/>
            <person name="Emerson J.B."/>
            <person name="Anantharaman K."/>
            <person name="Thomas B.C."/>
            <person name="Malmstrom R."/>
            <person name="Stieglmeier M."/>
            <person name="Klingl A."/>
            <person name="Woyke T."/>
            <person name="Ryan C.M."/>
            <person name="Banfield J.F."/>
        </authorList>
    </citation>
    <scope>NUCLEOTIDE SEQUENCE [LARGE SCALE GENOMIC DNA]</scope>
    <source>
        <strain evidence="2">CG11_big_fil_rev_8_21_14_0_20_39_34</strain>
    </source>
</reference>
<feature type="transmembrane region" description="Helical" evidence="1">
    <location>
        <begin position="80"/>
        <end position="101"/>
    </location>
</feature>
<organism evidence="2 3">
    <name type="scientific">Candidatus Magasanikbacteria bacterium CG11_big_fil_rev_8_21_14_0_20_39_34</name>
    <dbReference type="NCBI Taxonomy" id="1974653"/>
    <lineage>
        <taxon>Bacteria</taxon>
        <taxon>Candidatus Magasanikiibacteriota</taxon>
    </lineage>
</organism>
<keyword evidence="1" id="KW-0812">Transmembrane</keyword>
<name>A0A2H0N594_9BACT</name>
<feature type="transmembrane region" description="Helical" evidence="1">
    <location>
        <begin position="113"/>
        <end position="134"/>
    </location>
</feature>
<keyword evidence="1" id="KW-1133">Transmembrane helix</keyword>
<protein>
    <submittedName>
        <fullName evidence="2">Uncharacterized protein</fullName>
    </submittedName>
</protein>
<evidence type="ECO:0000313" key="3">
    <source>
        <dbReference type="Proteomes" id="UP000229600"/>
    </source>
</evidence>
<dbReference type="EMBL" id="PCWN01000007">
    <property type="protein sequence ID" value="PIR04058.1"/>
    <property type="molecule type" value="Genomic_DNA"/>
</dbReference>
<evidence type="ECO:0000313" key="2">
    <source>
        <dbReference type="EMBL" id="PIR04058.1"/>
    </source>
</evidence>
<proteinExistence type="predicted"/>
<keyword evidence="1" id="KW-0472">Membrane</keyword>
<gene>
    <name evidence="2" type="ORF">COV59_02645</name>
</gene>
<accession>A0A2H0N594</accession>
<dbReference type="Proteomes" id="UP000229600">
    <property type="component" value="Unassembled WGS sequence"/>
</dbReference>